<keyword evidence="2" id="KW-1185">Reference proteome</keyword>
<dbReference type="Proteomes" id="UP000549911">
    <property type="component" value="Unassembled WGS sequence"/>
</dbReference>
<evidence type="ECO:0000313" key="2">
    <source>
        <dbReference type="Proteomes" id="UP000549911"/>
    </source>
</evidence>
<comment type="caution">
    <text evidence="1">The sequence shown here is derived from an EMBL/GenBank/DDBJ whole genome shotgun (WGS) entry which is preliminary data.</text>
</comment>
<sequence length="57" mass="6137">MVGLVRVVGVSRVRARARDSLGVRHGIAGAHSSLFLALMNVHPRLHGDSVSRFVFAT</sequence>
<protein>
    <submittedName>
        <fullName evidence="1">Uncharacterized protein</fullName>
    </submittedName>
</protein>
<gene>
    <name evidence="1" type="ORF">F4692_000758</name>
</gene>
<proteinExistence type="predicted"/>
<accession>A0A7Y9KQK4</accession>
<evidence type="ECO:0000313" key="1">
    <source>
        <dbReference type="EMBL" id="NYE35654.1"/>
    </source>
</evidence>
<name>A0A7Y9KQK4_9ACTN</name>
<organism evidence="1 2">
    <name type="scientific">Nocardioides cavernae</name>
    <dbReference type="NCBI Taxonomy" id="1921566"/>
    <lineage>
        <taxon>Bacteria</taxon>
        <taxon>Bacillati</taxon>
        <taxon>Actinomycetota</taxon>
        <taxon>Actinomycetes</taxon>
        <taxon>Propionibacteriales</taxon>
        <taxon>Nocardioidaceae</taxon>
        <taxon>Nocardioides</taxon>
    </lineage>
</organism>
<reference evidence="1 2" key="2">
    <citation type="submission" date="2020-08" db="EMBL/GenBank/DDBJ databases">
        <title>The Agave Microbiome: Exploring the role of microbial communities in plant adaptations to desert environments.</title>
        <authorList>
            <person name="Partida-Martinez L.P."/>
        </authorList>
    </citation>
    <scope>NUCLEOTIDE SEQUENCE [LARGE SCALE GENOMIC DNA]</scope>
    <source>
        <strain evidence="1 2">AT2.17</strain>
    </source>
</reference>
<dbReference type="EMBL" id="JACCBW010000001">
    <property type="protein sequence ID" value="NYE35654.1"/>
    <property type="molecule type" value="Genomic_DNA"/>
</dbReference>
<dbReference type="AlphaFoldDB" id="A0A7Y9KQK4"/>
<reference evidence="1 2" key="1">
    <citation type="submission" date="2020-07" db="EMBL/GenBank/DDBJ databases">
        <authorList>
            <person name="Partida-Martinez L."/>
            <person name="Huntemann M."/>
            <person name="Clum A."/>
            <person name="Wang J."/>
            <person name="Palaniappan K."/>
            <person name="Ritter S."/>
            <person name="Chen I.-M."/>
            <person name="Stamatis D."/>
            <person name="Reddy T."/>
            <person name="O'Malley R."/>
            <person name="Daum C."/>
            <person name="Shapiro N."/>
            <person name="Ivanova N."/>
            <person name="Kyrpides N."/>
            <person name="Woyke T."/>
        </authorList>
    </citation>
    <scope>NUCLEOTIDE SEQUENCE [LARGE SCALE GENOMIC DNA]</scope>
    <source>
        <strain evidence="1 2">AT2.17</strain>
    </source>
</reference>